<feature type="transmembrane region" description="Helical" evidence="1">
    <location>
        <begin position="296"/>
        <end position="318"/>
    </location>
</feature>
<dbReference type="Proteomes" id="UP000185622">
    <property type="component" value="Chromosome"/>
</dbReference>
<sequence>MTRWQENFAKHPIHATLDAIEQALDVDVDIEDASLASEWVRLEKVIKIIKQILHDLDPELAPINALNTINAQINNGGVLNSVRNFSNTKNPQHLVDANTQIDQAIASLYQITSLKFARSTRRADLEAATSSFDKFARTTEKTLAVYKNRTQESAHEIAAAAHRIEEMRETASKSAKEFELELDEWRTTKTNILNDQSKEFTDLINSSKTNAANTVKEIRDTASSHLSEFFKEIREKANDEQVELVSHIESISADATDAHEKILKLYKIVARDSVIGGYKSIADREYSSAQWWRRGAVACIVLTIAWLLYSLLCLQPIVEPEPLFWLQIGKSAVITALLISFGIYASKQANLHRANEKRTRAFSLQVQAFDPFIANLPDDDRANLKKALSERIFGVQDNSDDDQILKDSSFQGLEQVVLLIERVKKAVGK</sequence>
<evidence type="ECO:0000313" key="2">
    <source>
        <dbReference type="EMBL" id="AQS48096.1"/>
    </source>
</evidence>
<keyword evidence="1" id="KW-0472">Membrane</keyword>
<reference evidence="2 3" key="1">
    <citation type="submission" date="2017-01" db="EMBL/GenBank/DDBJ databases">
        <title>The complete genome sequence of a sulfur-oxidizing marine bacterium Thioclava sp. 25B10_4T.</title>
        <authorList>
            <person name="Liu Y."/>
            <person name="Lai Q."/>
            <person name="Shao Z."/>
        </authorList>
    </citation>
    <scope>NUCLEOTIDE SEQUENCE [LARGE SCALE GENOMIC DNA]</scope>
    <source>
        <strain evidence="2 3">25B10_4</strain>
    </source>
</reference>
<evidence type="ECO:0000313" key="3">
    <source>
        <dbReference type="Proteomes" id="UP000185622"/>
    </source>
</evidence>
<dbReference type="RefSeq" id="WP_075776559.1">
    <property type="nucleotide sequence ID" value="NZ_CP019437.1"/>
</dbReference>
<keyword evidence="1" id="KW-0812">Transmembrane</keyword>
<organism evidence="2 3">
    <name type="scientific">Thioclava nitratireducens</name>
    <dbReference type="NCBI Taxonomy" id="1915078"/>
    <lineage>
        <taxon>Bacteria</taxon>
        <taxon>Pseudomonadati</taxon>
        <taxon>Pseudomonadota</taxon>
        <taxon>Alphaproteobacteria</taxon>
        <taxon>Rhodobacterales</taxon>
        <taxon>Paracoccaceae</taxon>
        <taxon>Thioclava</taxon>
    </lineage>
</organism>
<proteinExistence type="predicted"/>
<keyword evidence="3" id="KW-1185">Reference proteome</keyword>
<keyword evidence="1" id="KW-1133">Transmembrane helix</keyword>
<name>A0ABN4X6J8_9RHOB</name>
<gene>
    <name evidence="2" type="ORF">BMG03_10005</name>
</gene>
<dbReference type="EMBL" id="CP019437">
    <property type="protein sequence ID" value="AQS48096.1"/>
    <property type="molecule type" value="Genomic_DNA"/>
</dbReference>
<evidence type="ECO:0000256" key="1">
    <source>
        <dbReference type="SAM" id="Phobius"/>
    </source>
</evidence>
<feature type="transmembrane region" description="Helical" evidence="1">
    <location>
        <begin position="324"/>
        <end position="345"/>
    </location>
</feature>
<accession>A0ABN4X6J8</accession>
<protein>
    <submittedName>
        <fullName evidence="2">Uncharacterized protein</fullName>
    </submittedName>
</protein>